<dbReference type="EMBL" id="CAKXAJ010000653">
    <property type="protein sequence ID" value="CAH2207579.1"/>
    <property type="molecule type" value="Genomic_DNA"/>
</dbReference>
<evidence type="ECO:0000313" key="3">
    <source>
        <dbReference type="Proteomes" id="UP000838756"/>
    </source>
</evidence>
<dbReference type="GO" id="GO:0071897">
    <property type="term" value="P:DNA biosynthetic process"/>
    <property type="evidence" value="ECO:0007669"/>
    <property type="project" value="UniProtKB-ARBA"/>
</dbReference>
<name>A0A8S4QA88_9NEOP</name>
<sequence length="313" mass="35096">MTEKQDMRLQSTADASAYRRINRQISKSQTCDLRHRAYQNAIGQNRGSKVFARDLSIGQSQKMRLKTNNGSLICLTQDLGQLKNGKAPGDDGITAELLKAVGKPILKVLQRLFDSVIHLGTTPEAWHRSMVVLFFKKGSFCIRTDIVTTRPIQLHRGVRQGDVISPMLFTAALEDVFKLLDWNGLSININGEYITQLRFADDVVIVAETLGDLNTMLSDLSVITAETTALEIIDEYVYLGHTIQLGRSNFEKEVNRRIQLGWAAFGRLRDIFRQKSLCLKTKVFERCVSPPPVMTYGSETRSQTMGLINGSVT</sequence>
<dbReference type="PANTHER" id="PTHR47027:SF20">
    <property type="entry name" value="REVERSE TRANSCRIPTASE-LIKE PROTEIN WITH RNA-DIRECTED DNA POLYMERASE DOMAIN"/>
    <property type="match status" value="1"/>
</dbReference>
<dbReference type="AlphaFoldDB" id="A0A8S4QA88"/>
<reference evidence="2" key="1">
    <citation type="submission" date="2022-03" db="EMBL/GenBank/DDBJ databases">
        <authorList>
            <person name="Lindestad O."/>
        </authorList>
    </citation>
    <scope>NUCLEOTIDE SEQUENCE</scope>
</reference>
<dbReference type="SUPFAM" id="SSF56672">
    <property type="entry name" value="DNA/RNA polymerases"/>
    <property type="match status" value="1"/>
</dbReference>
<protein>
    <submittedName>
        <fullName evidence="2">Jg25668 protein</fullName>
    </submittedName>
</protein>
<dbReference type="InterPro" id="IPR000477">
    <property type="entry name" value="RT_dom"/>
</dbReference>
<evidence type="ECO:0000313" key="2">
    <source>
        <dbReference type="EMBL" id="CAH2207579.1"/>
    </source>
</evidence>
<feature type="domain" description="Reverse transcriptase" evidence="1">
    <location>
        <begin position="122"/>
        <end position="226"/>
    </location>
</feature>
<organism evidence="2 3">
    <name type="scientific">Pararge aegeria aegeria</name>
    <dbReference type="NCBI Taxonomy" id="348720"/>
    <lineage>
        <taxon>Eukaryota</taxon>
        <taxon>Metazoa</taxon>
        <taxon>Ecdysozoa</taxon>
        <taxon>Arthropoda</taxon>
        <taxon>Hexapoda</taxon>
        <taxon>Insecta</taxon>
        <taxon>Pterygota</taxon>
        <taxon>Neoptera</taxon>
        <taxon>Endopterygota</taxon>
        <taxon>Lepidoptera</taxon>
        <taxon>Glossata</taxon>
        <taxon>Ditrysia</taxon>
        <taxon>Papilionoidea</taxon>
        <taxon>Nymphalidae</taxon>
        <taxon>Satyrinae</taxon>
        <taxon>Satyrini</taxon>
        <taxon>Parargina</taxon>
        <taxon>Pararge</taxon>
    </lineage>
</organism>
<proteinExistence type="predicted"/>
<dbReference type="OrthoDB" id="407509at2759"/>
<evidence type="ECO:0000259" key="1">
    <source>
        <dbReference type="Pfam" id="PF00078"/>
    </source>
</evidence>
<keyword evidence="3" id="KW-1185">Reference proteome</keyword>
<dbReference type="InterPro" id="IPR043502">
    <property type="entry name" value="DNA/RNA_pol_sf"/>
</dbReference>
<dbReference type="Pfam" id="PF00078">
    <property type="entry name" value="RVT_1"/>
    <property type="match status" value="1"/>
</dbReference>
<gene>
    <name evidence="2" type="primary">jg25668</name>
    <name evidence="2" type="ORF">PAEG_LOCUS200</name>
</gene>
<accession>A0A8S4QA88</accession>
<dbReference type="PANTHER" id="PTHR47027">
    <property type="entry name" value="REVERSE TRANSCRIPTASE DOMAIN-CONTAINING PROTEIN"/>
    <property type="match status" value="1"/>
</dbReference>
<comment type="caution">
    <text evidence="2">The sequence shown here is derived from an EMBL/GenBank/DDBJ whole genome shotgun (WGS) entry which is preliminary data.</text>
</comment>
<dbReference type="Proteomes" id="UP000838756">
    <property type="component" value="Unassembled WGS sequence"/>
</dbReference>